<feature type="compositionally biased region" description="Acidic residues" evidence="1">
    <location>
        <begin position="424"/>
        <end position="436"/>
    </location>
</feature>
<feature type="region of interest" description="Disordered" evidence="1">
    <location>
        <begin position="331"/>
        <end position="350"/>
    </location>
</feature>
<sequence length="450" mass="49371">MADIDRATDEYQQRMDDEADWAERNYDEEQVTGYEEELDLDAPRRLLVPQRTPSGEWEYHEQEPEDREAGIQPIPGRSTESAATDAGSLEPQEQLDLDPSWATGEDSEQVAADDPDRSDDYAHSPALTKEPAPTRTPTRAVDDGVRLDPIAARPRDNQTKRSKQRIAPPPNQRVHDIAAFLTDVEERHRTGQKIARPKPIREVLGVYRGAPIDQTRIQVLAAAAAARHLEGPESANAQRLNKLVQDNDARLHALREHERRNAVLFHAANETTKEDIAAADQERIERETTNDRRVFDAASAVALGYVAARGLPAYDQLAQISEAQLGPVPETAAAESADWAPASGGPSKVDRTKSVLDSVGRGLAQAAGPVAGDDDVAANLSPINLTQLNEELANLAASIAPAMKAAMSSHPRSIKELLNVEQRPDEESDLAFEQEPELERERGRDTAHAV</sequence>
<proteinExistence type="predicted"/>
<evidence type="ECO:0000256" key="1">
    <source>
        <dbReference type="SAM" id="MobiDB-lite"/>
    </source>
</evidence>
<feature type="compositionally biased region" description="Low complexity" evidence="1">
    <location>
        <begin position="332"/>
        <end position="342"/>
    </location>
</feature>
<gene>
    <name evidence="2" type="ORF">SAMN04490239_0066</name>
</gene>
<feature type="region of interest" description="Disordered" evidence="1">
    <location>
        <begin position="415"/>
        <end position="450"/>
    </location>
</feature>
<organism evidence="2 3">
    <name type="scientific">Rhodococcus koreensis</name>
    <dbReference type="NCBI Taxonomy" id="99653"/>
    <lineage>
        <taxon>Bacteria</taxon>
        <taxon>Bacillati</taxon>
        <taxon>Actinomycetota</taxon>
        <taxon>Actinomycetes</taxon>
        <taxon>Mycobacteriales</taxon>
        <taxon>Nocardiaceae</taxon>
        <taxon>Rhodococcus</taxon>
    </lineage>
</organism>
<dbReference type="EMBL" id="FNSV01000001">
    <property type="protein sequence ID" value="SEB29302.1"/>
    <property type="molecule type" value="Genomic_DNA"/>
</dbReference>
<accession>A0A1H4I7S0</accession>
<feature type="region of interest" description="Disordered" evidence="1">
    <location>
        <begin position="1"/>
        <end position="175"/>
    </location>
</feature>
<keyword evidence="3" id="KW-1185">Reference proteome</keyword>
<feature type="compositionally biased region" description="Acidic residues" evidence="1">
    <location>
        <begin position="28"/>
        <end position="40"/>
    </location>
</feature>
<dbReference type="OrthoDB" id="4483670at2"/>
<evidence type="ECO:0000313" key="3">
    <source>
        <dbReference type="Proteomes" id="UP000183561"/>
    </source>
</evidence>
<evidence type="ECO:0000313" key="2">
    <source>
        <dbReference type="EMBL" id="SEB29302.1"/>
    </source>
</evidence>
<name>A0A1H4I7S0_9NOCA</name>
<dbReference type="RefSeq" id="WP_072949764.1">
    <property type="nucleotide sequence ID" value="NZ_FNSV01000001.1"/>
</dbReference>
<feature type="compositionally biased region" description="Basic and acidic residues" evidence="1">
    <location>
        <begin position="437"/>
        <end position="450"/>
    </location>
</feature>
<dbReference type="Proteomes" id="UP000183561">
    <property type="component" value="Unassembled WGS sequence"/>
</dbReference>
<reference evidence="3" key="1">
    <citation type="submission" date="2016-10" db="EMBL/GenBank/DDBJ databases">
        <authorList>
            <person name="Varghese N."/>
            <person name="Submissions S."/>
        </authorList>
    </citation>
    <scope>NUCLEOTIDE SEQUENCE [LARGE SCALE GENOMIC DNA]</scope>
    <source>
        <strain evidence="3">DSM 44498</strain>
    </source>
</reference>
<protein>
    <submittedName>
        <fullName evidence="2">Uncharacterized protein</fullName>
    </submittedName>
</protein>
<feature type="compositionally biased region" description="Basic and acidic residues" evidence="1">
    <location>
        <begin position="1"/>
        <end position="27"/>
    </location>
</feature>
<dbReference type="AlphaFoldDB" id="A0A1H4I7S0"/>